<name>A0ABV0KRX9_9CYAN</name>
<dbReference type="EMBL" id="JAMPLM010000050">
    <property type="protein sequence ID" value="MEP1061992.1"/>
    <property type="molecule type" value="Genomic_DNA"/>
</dbReference>
<keyword evidence="2" id="KW-1185">Reference proteome</keyword>
<reference evidence="1 2" key="1">
    <citation type="submission" date="2022-04" db="EMBL/GenBank/DDBJ databases">
        <title>Positive selection, recombination, and allopatry shape intraspecific diversity of widespread and dominant cyanobacteria.</title>
        <authorList>
            <person name="Wei J."/>
            <person name="Shu W."/>
            <person name="Hu C."/>
        </authorList>
    </citation>
    <scope>NUCLEOTIDE SEQUENCE [LARGE SCALE GENOMIC DNA]</scope>
    <source>
        <strain evidence="1 2">AS-A4</strain>
    </source>
</reference>
<accession>A0ABV0KRX9</accession>
<dbReference type="Proteomes" id="UP001476950">
    <property type="component" value="Unassembled WGS sequence"/>
</dbReference>
<gene>
    <name evidence="1" type="ORF">NDI38_26820</name>
</gene>
<evidence type="ECO:0000313" key="2">
    <source>
        <dbReference type="Proteomes" id="UP001476950"/>
    </source>
</evidence>
<protein>
    <submittedName>
        <fullName evidence="1">Helix-hairpin-helix domain-containing protein</fullName>
    </submittedName>
</protein>
<comment type="caution">
    <text evidence="1">The sequence shown here is derived from an EMBL/GenBank/DDBJ whole genome shotgun (WGS) entry which is preliminary data.</text>
</comment>
<sequence>MPGVGSAIAKDLYLLGIRQVSDLKDRSPKVLFDDLCQLSGVEIDPCVLYTFRCAVYFASTTNHNPELLKWWNWKERELEM</sequence>
<evidence type="ECO:0000313" key="1">
    <source>
        <dbReference type="EMBL" id="MEP1061992.1"/>
    </source>
</evidence>
<dbReference type="InterPro" id="IPR021725">
    <property type="entry name" value="Cdd1"/>
</dbReference>
<dbReference type="Pfam" id="PF11731">
    <property type="entry name" value="Cdd1"/>
    <property type="match status" value="1"/>
</dbReference>
<organism evidence="1 2">
    <name type="scientific">Stenomitos frigidus AS-A4</name>
    <dbReference type="NCBI Taxonomy" id="2933935"/>
    <lineage>
        <taxon>Bacteria</taxon>
        <taxon>Bacillati</taxon>
        <taxon>Cyanobacteriota</taxon>
        <taxon>Cyanophyceae</taxon>
        <taxon>Leptolyngbyales</taxon>
        <taxon>Leptolyngbyaceae</taxon>
        <taxon>Stenomitos</taxon>
    </lineage>
</organism>
<proteinExistence type="predicted"/>